<dbReference type="SUPFAM" id="SSF103473">
    <property type="entry name" value="MFS general substrate transporter"/>
    <property type="match status" value="1"/>
</dbReference>
<evidence type="ECO:0000313" key="9">
    <source>
        <dbReference type="Proteomes" id="UP000252770"/>
    </source>
</evidence>
<feature type="domain" description="Major facilitator superfamily (MFS) profile" evidence="7">
    <location>
        <begin position="1"/>
        <end position="408"/>
    </location>
</feature>
<feature type="transmembrane region" description="Helical" evidence="6">
    <location>
        <begin position="386"/>
        <end position="404"/>
    </location>
</feature>
<feature type="transmembrane region" description="Helical" evidence="6">
    <location>
        <begin position="176"/>
        <end position="196"/>
    </location>
</feature>
<feature type="transmembrane region" description="Helical" evidence="6">
    <location>
        <begin position="38"/>
        <end position="59"/>
    </location>
</feature>
<dbReference type="GO" id="GO:0005886">
    <property type="term" value="C:plasma membrane"/>
    <property type="evidence" value="ECO:0007669"/>
    <property type="project" value="UniProtKB-SubCell"/>
</dbReference>
<gene>
    <name evidence="8" type="ORF">DT076_02120</name>
</gene>
<comment type="caution">
    <text evidence="8">The sequence shown here is derived from an EMBL/GenBank/DDBJ whole genome shotgun (WGS) entry which is preliminary data.</text>
</comment>
<dbReference type="Gene3D" id="1.20.1250.20">
    <property type="entry name" value="MFS general substrate transporter like domains"/>
    <property type="match status" value="2"/>
</dbReference>
<keyword evidence="2" id="KW-0813">Transport</keyword>
<dbReference type="PANTHER" id="PTHR23519:SF1">
    <property type="entry name" value="AUTOPHAGY-RELATED PROTEIN 22"/>
    <property type="match status" value="1"/>
</dbReference>
<dbReference type="PANTHER" id="PTHR23519">
    <property type="entry name" value="AUTOPHAGY-RELATED PROTEIN 22"/>
    <property type="match status" value="1"/>
</dbReference>
<dbReference type="Pfam" id="PF11700">
    <property type="entry name" value="ATG22"/>
    <property type="match status" value="1"/>
</dbReference>
<evidence type="ECO:0000256" key="6">
    <source>
        <dbReference type="SAM" id="Phobius"/>
    </source>
</evidence>
<evidence type="ECO:0000313" key="8">
    <source>
        <dbReference type="EMBL" id="RCK71524.1"/>
    </source>
</evidence>
<dbReference type="EMBL" id="QOUI01000001">
    <property type="protein sequence ID" value="RCK71524.1"/>
    <property type="molecule type" value="Genomic_DNA"/>
</dbReference>
<evidence type="ECO:0000259" key="7">
    <source>
        <dbReference type="PROSITE" id="PS50850"/>
    </source>
</evidence>
<organism evidence="8 9">
    <name type="scientific">Desertihabitans brevis</name>
    <dbReference type="NCBI Taxonomy" id="2268447"/>
    <lineage>
        <taxon>Bacteria</taxon>
        <taxon>Bacillati</taxon>
        <taxon>Actinomycetota</taxon>
        <taxon>Actinomycetes</taxon>
        <taxon>Propionibacteriales</taxon>
        <taxon>Propionibacteriaceae</taxon>
        <taxon>Desertihabitans</taxon>
    </lineage>
</organism>
<dbReference type="InterPro" id="IPR050495">
    <property type="entry name" value="ATG22/LtaA_families"/>
</dbReference>
<dbReference type="GO" id="GO:0022857">
    <property type="term" value="F:transmembrane transporter activity"/>
    <property type="evidence" value="ECO:0007669"/>
    <property type="project" value="InterPro"/>
</dbReference>
<feature type="transmembrane region" description="Helical" evidence="6">
    <location>
        <begin position="71"/>
        <end position="89"/>
    </location>
</feature>
<feature type="transmembrane region" description="Helical" evidence="6">
    <location>
        <begin position="239"/>
        <end position="261"/>
    </location>
</feature>
<feature type="transmembrane region" description="Helical" evidence="6">
    <location>
        <begin position="321"/>
        <end position="343"/>
    </location>
</feature>
<feature type="transmembrane region" description="Helical" evidence="6">
    <location>
        <begin position="295"/>
        <end position="315"/>
    </location>
</feature>
<dbReference type="PROSITE" id="PS50850">
    <property type="entry name" value="MFS"/>
    <property type="match status" value="1"/>
</dbReference>
<dbReference type="Proteomes" id="UP000252770">
    <property type="component" value="Unassembled WGS sequence"/>
</dbReference>
<evidence type="ECO:0000256" key="2">
    <source>
        <dbReference type="ARBA" id="ARBA00022448"/>
    </source>
</evidence>
<keyword evidence="4 6" id="KW-1133">Transmembrane helix</keyword>
<evidence type="ECO:0000256" key="3">
    <source>
        <dbReference type="ARBA" id="ARBA00022692"/>
    </source>
</evidence>
<protein>
    <submittedName>
        <fullName evidence="8">MFS transporter</fullName>
    </submittedName>
</protein>
<comment type="subcellular location">
    <subcellularLocation>
        <location evidence="1">Cell membrane</location>
        <topology evidence="1">Multi-pass membrane protein</topology>
    </subcellularLocation>
</comment>
<evidence type="ECO:0000256" key="5">
    <source>
        <dbReference type="ARBA" id="ARBA00023136"/>
    </source>
</evidence>
<reference evidence="8 9" key="1">
    <citation type="submission" date="2018-07" db="EMBL/GenBank/DDBJ databases">
        <title>Desertimonas flava gen. nov. sp. nov.</title>
        <authorList>
            <person name="Liu S."/>
        </authorList>
    </citation>
    <scope>NUCLEOTIDE SEQUENCE [LARGE SCALE GENOMIC DNA]</scope>
    <source>
        <strain evidence="8 9">16Sb5-5</strain>
    </source>
</reference>
<dbReference type="InterPro" id="IPR020846">
    <property type="entry name" value="MFS_dom"/>
</dbReference>
<dbReference type="AlphaFoldDB" id="A0A367Z0A6"/>
<evidence type="ECO:0000256" key="1">
    <source>
        <dbReference type="ARBA" id="ARBA00004651"/>
    </source>
</evidence>
<feature type="transmembrane region" description="Helical" evidence="6">
    <location>
        <begin position="12"/>
        <end position="32"/>
    </location>
</feature>
<sequence length="425" mass="44443">MLAWASFDWGAASFQAVITSFVFATYLADAVATEDGAVWITVTNALTAVVVALGAAVVGQRADRLGQRRRTLLVLTIGVWICMALMALVRPDPGYLPLGLVLLGLAGIFSEIGNASYYAMLQQVSTPRNVGAVSGFGWAMGYVGGIVLLLVGYFGFIAPEVGWFGVTGEDGMDVRAVVLVSTLWFVVFGLPLFLAVPETTPDHTLPRLGLVGSYRVLVRDLMQLWRVDRNAVRFLLASALYRDGLAVIFSIGAVLAVSVYGLSAGDVLIFGVAANVVAAVGALVGGLVEDRVGPRLVILVSVAALCLVGLVLLVVSGPTMFWVFGLALTLWVGPAQASSRALLTRLAPPGHEGQLFGLYTSTGRAVSFLAPSLFALFATIGSERTGILGIVLVLLAGGAVMLTVRNPRRPAEAADPAAPPAVTTS</sequence>
<feature type="transmembrane region" description="Helical" evidence="6">
    <location>
        <begin position="267"/>
        <end position="288"/>
    </location>
</feature>
<dbReference type="InterPro" id="IPR024671">
    <property type="entry name" value="Atg22-like"/>
</dbReference>
<proteinExistence type="predicted"/>
<feature type="transmembrane region" description="Helical" evidence="6">
    <location>
        <begin position="130"/>
        <end position="156"/>
    </location>
</feature>
<keyword evidence="9" id="KW-1185">Reference proteome</keyword>
<feature type="transmembrane region" description="Helical" evidence="6">
    <location>
        <begin position="95"/>
        <end position="118"/>
    </location>
</feature>
<dbReference type="InterPro" id="IPR036259">
    <property type="entry name" value="MFS_trans_sf"/>
</dbReference>
<keyword evidence="5 6" id="KW-0472">Membrane</keyword>
<accession>A0A367Z0A6</accession>
<feature type="transmembrane region" description="Helical" evidence="6">
    <location>
        <begin position="355"/>
        <end position="380"/>
    </location>
</feature>
<keyword evidence="3 6" id="KW-0812">Transmembrane</keyword>
<name>A0A367Z0A6_9ACTN</name>
<evidence type="ECO:0000256" key="4">
    <source>
        <dbReference type="ARBA" id="ARBA00022989"/>
    </source>
</evidence>